<proteinExistence type="predicted"/>
<feature type="chain" id="PRO_5034470387" description="Asl1-like glycosyl hydrolase catalytic domain-containing protein" evidence="2">
    <location>
        <begin position="22"/>
        <end position="388"/>
    </location>
</feature>
<feature type="region of interest" description="Disordered" evidence="1">
    <location>
        <begin position="61"/>
        <end position="82"/>
    </location>
</feature>
<dbReference type="InterPro" id="IPR053183">
    <property type="entry name" value="ASL1"/>
</dbReference>
<name>A0A8H4U7I0_9HYPO</name>
<organism evidence="4 5">
    <name type="scientific">Fusarium sarcochroum</name>
    <dbReference type="NCBI Taxonomy" id="1208366"/>
    <lineage>
        <taxon>Eukaryota</taxon>
        <taxon>Fungi</taxon>
        <taxon>Dikarya</taxon>
        <taxon>Ascomycota</taxon>
        <taxon>Pezizomycotina</taxon>
        <taxon>Sordariomycetes</taxon>
        <taxon>Hypocreomycetidae</taxon>
        <taxon>Hypocreales</taxon>
        <taxon>Nectriaceae</taxon>
        <taxon>Fusarium</taxon>
        <taxon>Fusarium lateritium species complex</taxon>
    </lineage>
</organism>
<evidence type="ECO:0000256" key="2">
    <source>
        <dbReference type="SAM" id="SignalP"/>
    </source>
</evidence>
<dbReference type="Gene3D" id="3.20.20.80">
    <property type="entry name" value="Glycosidases"/>
    <property type="match status" value="1"/>
</dbReference>
<evidence type="ECO:0000256" key="1">
    <source>
        <dbReference type="SAM" id="MobiDB-lite"/>
    </source>
</evidence>
<dbReference type="GO" id="GO:0071966">
    <property type="term" value="P:fungal-type cell wall polysaccharide metabolic process"/>
    <property type="evidence" value="ECO:0007669"/>
    <property type="project" value="TreeGrafter"/>
</dbReference>
<dbReference type="InterPro" id="IPR024655">
    <property type="entry name" value="Asl1_glyco_hydro_catalytic"/>
</dbReference>
<keyword evidence="5" id="KW-1185">Reference proteome</keyword>
<feature type="region of interest" description="Disordered" evidence="1">
    <location>
        <begin position="100"/>
        <end position="152"/>
    </location>
</feature>
<dbReference type="GO" id="GO:0009277">
    <property type="term" value="C:fungal-type cell wall"/>
    <property type="evidence" value="ECO:0007669"/>
    <property type="project" value="TreeGrafter"/>
</dbReference>
<dbReference type="PANTHER" id="PTHR34154">
    <property type="entry name" value="ALKALI-SENSITIVE LINKAGE PROTEIN 1"/>
    <property type="match status" value="1"/>
</dbReference>
<reference evidence="4" key="2">
    <citation type="submission" date="2020-05" db="EMBL/GenBank/DDBJ databases">
        <authorList>
            <person name="Kim H.-S."/>
            <person name="Proctor R.H."/>
            <person name="Brown D.W."/>
        </authorList>
    </citation>
    <scope>NUCLEOTIDE SEQUENCE</scope>
    <source>
        <strain evidence="4">NRRL 20472</strain>
    </source>
</reference>
<feature type="domain" description="Asl1-like glycosyl hydrolase catalytic" evidence="3">
    <location>
        <begin position="157"/>
        <end position="385"/>
    </location>
</feature>
<dbReference type="Proteomes" id="UP000622797">
    <property type="component" value="Unassembled WGS sequence"/>
</dbReference>
<feature type="signal peptide" evidence="2">
    <location>
        <begin position="1"/>
        <end position="21"/>
    </location>
</feature>
<evidence type="ECO:0000259" key="3">
    <source>
        <dbReference type="Pfam" id="PF11790"/>
    </source>
</evidence>
<sequence>MIANKLTILTATAALLEPALAINHRHVHHQHAQKRGDWITATIDGQVVSWANNYYGPDGAAAPAATQPAASQPEAAAPAAAAPKHTTIIKVAKPSQAAKAAAKPAASEEKEEATAAAAPKKAVFKEKTQTKAKAKASSASSSSSSSGGSVGFSHKRGVCYNDADLANTFAKDCANCGWAYNWDSIPNGFEGLNFIPTLWSNQPEHLDRWPANVKKSLAAGAKAIFSFNECDNAGQANMSPADAAKAHAEILNDYKGKVLVGAPSISNSGEPMEGIEWLENWVDECKKLDGGCVYDFCNVHWYSGVEYGETLFDHLEKAHKTCGGKPIWLTEFAPTGSDEAIDAWLKKSIPRLEELSYLDAYSYWKVAKDILMKDDTQLSLYGETYASA</sequence>
<feature type="compositionally biased region" description="Low complexity" evidence="1">
    <location>
        <begin position="135"/>
        <end position="147"/>
    </location>
</feature>
<dbReference type="OrthoDB" id="43654at2759"/>
<evidence type="ECO:0000313" key="4">
    <source>
        <dbReference type="EMBL" id="KAF4970934.1"/>
    </source>
</evidence>
<comment type="caution">
    <text evidence="4">The sequence shown here is derived from an EMBL/GenBank/DDBJ whole genome shotgun (WGS) entry which is preliminary data.</text>
</comment>
<protein>
    <recommendedName>
        <fullName evidence="3">Asl1-like glycosyl hydrolase catalytic domain-containing protein</fullName>
    </recommendedName>
</protein>
<dbReference type="Pfam" id="PF11790">
    <property type="entry name" value="Glyco_hydro_cc"/>
    <property type="match status" value="1"/>
</dbReference>
<dbReference type="PANTHER" id="PTHR34154:SF10">
    <property type="entry name" value="ASL1-LIKE GLYCOSYL HYDROLASE CATALYTIC DOMAIN-CONTAINING PROTEIN"/>
    <property type="match status" value="1"/>
</dbReference>
<dbReference type="SUPFAM" id="SSF51445">
    <property type="entry name" value="(Trans)glycosidases"/>
    <property type="match status" value="1"/>
</dbReference>
<keyword evidence="2" id="KW-0732">Signal</keyword>
<dbReference type="InterPro" id="IPR017853">
    <property type="entry name" value="GH"/>
</dbReference>
<evidence type="ECO:0000313" key="5">
    <source>
        <dbReference type="Proteomes" id="UP000622797"/>
    </source>
</evidence>
<gene>
    <name evidence="4" type="ORF">FSARC_2130</name>
</gene>
<accession>A0A8H4U7I0</accession>
<dbReference type="AlphaFoldDB" id="A0A8H4U7I0"/>
<dbReference type="EMBL" id="JABEXW010000106">
    <property type="protein sequence ID" value="KAF4970934.1"/>
    <property type="molecule type" value="Genomic_DNA"/>
</dbReference>
<reference evidence="4" key="1">
    <citation type="journal article" date="2020" name="BMC Genomics">
        <title>Correction to: Identification and distribution of gene clusters required for synthesis of sphingolipid metabolism inhibitors in diverse species of the filamentous fungus Fusarium.</title>
        <authorList>
            <person name="Kim H.S."/>
            <person name="Lohmar J.M."/>
            <person name="Busman M."/>
            <person name="Brown D.W."/>
            <person name="Naumann T.A."/>
            <person name="Divon H.H."/>
            <person name="Lysoe E."/>
            <person name="Uhlig S."/>
            <person name="Proctor R.H."/>
        </authorList>
    </citation>
    <scope>NUCLEOTIDE SEQUENCE</scope>
    <source>
        <strain evidence="4">NRRL 20472</strain>
    </source>
</reference>